<dbReference type="RefSeq" id="WP_147042224.1">
    <property type="nucleotide sequence ID" value="NZ_BAABIR010000002.1"/>
</dbReference>
<dbReference type="OrthoDB" id="9764363at2"/>
<dbReference type="AlphaFoldDB" id="A0A5C6TQW5"/>
<dbReference type="GO" id="GO:0008236">
    <property type="term" value="F:serine-type peptidase activity"/>
    <property type="evidence" value="ECO:0007669"/>
    <property type="project" value="UniProtKB-KW"/>
</dbReference>
<dbReference type="Proteomes" id="UP000321249">
    <property type="component" value="Unassembled WGS sequence"/>
</dbReference>
<dbReference type="InterPro" id="IPR002142">
    <property type="entry name" value="Peptidase_S49"/>
</dbReference>
<keyword evidence="10" id="KW-1185">Reference proteome</keyword>
<dbReference type="GO" id="GO:0006465">
    <property type="term" value="P:signal peptide processing"/>
    <property type="evidence" value="ECO:0007669"/>
    <property type="project" value="InterPro"/>
</dbReference>
<dbReference type="GO" id="GO:0016020">
    <property type="term" value="C:membrane"/>
    <property type="evidence" value="ECO:0007669"/>
    <property type="project" value="UniProtKB-SubCell"/>
</dbReference>
<dbReference type="Pfam" id="PF01343">
    <property type="entry name" value="Peptidase_S49"/>
    <property type="match status" value="2"/>
</dbReference>
<dbReference type="InterPro" id="IPR029045">
    <property type="entry name" value="ClpP/crotonase-like_dom_sf"/>
</dbReference>
<evidence type="ECO:0000256" key="4">
    <source>
        <dbReference type="ARBA" id="ARBA00022801"/>
    </source>
</evidence>
<dbReference type="EMBL" id="VOQQ01000001">
    <property type="protein sequence ID" value="TXC62837.1"/>
    <property type="molecule type" value="Genomic_DNA"/>
</dbReference>
<dbReference type="Gene3D" id="6.20.330.10">
    <property type="match status" value="1"/>
</dbReference>
<dbReference type="InterPro" id="IPR047217">
    <property type="entry name" value="S49_SppA_67K_type_N"/>
</dbReference>
<dbReference type="Gene3D" id="3.90.226.10">
    <property type="entry name" value="2-enoyl-CoA Hydratase, Chain A, domain 1"/>
    <property type="match status" value="2"/>
</dbReference>
<accession>A0A5C6TQW5</accession>
<evidence type="ECO:0000256" key="1">
    <source>
        <dbReference type="ARBA" id="ARBA00004370"/>
    </source>
</evidence>
<gene>
    <name evidence="9" type="primary">sppA</name>
    <name evidence="9" type="ORF">FRZ32_03645</name>
</gene>
<keyword evidence="3" id="KW-0645">Protease</keyword>
<dbReference type="PANTHER" id="PTHR33209">
    <property type="entry name" value="PROTEASE 4"/>
    <property type="match status" value="1"/>
</dbReference>
<keyword evidence="5" id="KW-0720">Serine protease</keyword>
<evidence type="ECO:0000256" key="5">
    <source>
        <dbReference type="ARBA" id="ARBA00022825"/>
    </source>
</evidence>
<keyword evidence="4" id="KW-0378">Hydrolase</keyword>
<dbReference type="NCBIfam" id="TIGR00705">
    <property type="entry name" value="SppA_67K"/>
    <property type="match status" value="1"/>
</dbReference>
<feature type="active site" description="Proton donor/acceptor" evidence="7">
    <location>
        <position position="192"/>
    </location>
</feature>
<feature type="domain" description="Peptidase S49" evidence="8">
    <location>
        <begin position="125"/>
        <end position="269"/>
    </location>
</feature>
<organism evidence="9 10">
    <name type="scientific">Allosphingosinicella ginsenosidimutans</name>
    <dbReference type="NCBI Taxonomy" id="1176539"/>
    <lineage>
        <taxon>Bacteria</taxon>
        <taxon>Pseudomonadati</taxon>
        <taxon>Pseudomonadota</taxon>
        <taxon>Alphaproteobacteria</taxon>
        <taxon>Sphingomonadales</taxon>
        <taxon>Sphingomonadaceae</taxon>
        <taxon>Allosphingosinicella</taxon>
    </lineage>
</organism>
<dbReference type="PIRSF" id="PIRSF001217">
    <property type="entry name" value="Protease_4_SppA"/>
    <property type="match status" value="1"/>
</dbReference>
<proteinExistence type="inferred from homology"/>
<evidence type="ECO:0000313" key="10">
    <source>
        <dbReference type="Proteomes" id="UP000321249"/>
    </source>
</evidence>
<dbReference type="InterPro" id="IPR004634">
    <property type="entry name" value="Pept_S49_pIV"/>
</dbReference>
<keyword evidence="6" id="KW-0472">Membrane</keyword>
<feature type="active site" description="Nucleophile" evidence="7">
    <location>
        <position position="393"/>
    </location>
</feature>
<evidence type="ECO:0000256" key="7">
    <source>
        <dbReference type="PIRSR" id="PIRSR001217-1"/>
    </source>
</evidence>
<dbReference type="InterPro" id="IPR047272">
    <property type="entry name" value="S49_SppA_C"/>
</dbReference>
<dbReference type="PANTHER" id="PTHR33209:SF1">
    <property type="entry name" value="PEPTIDASE S49 DOMAIN-CONTAINING PROTEIN"/>
    <property type="match status" value="1"/>
</dbReference>
<evidence type="ECO:0000256" key="6">
    <source>
        <dbReference type="ARBA" id="ARBA00023136"/>
    </source>
</evidence>
<comment type="similarity">
    <text evidence="2">Belongs to the peptidase S49 family.</text>
</comment>
<dbReference type="InterPro" id="IPR004635">
    <property type="entry name" value="Pept_S49_SppA"/>
</dbReference>
<evidence type="ECO:0000313" key="9">
    <source>
        <dbReference type="EMBL" id="TXC62837.1"/>
    </source>
</evidence>
<name>A0A5C6TQW5_9SPHN</name>
<evidence type="ECO:0000259" key="8">
    <source>
        <dbReference type="Pfam" id="PF01343"/>
    </source>
</evidence>
<reference evidence="9 10" key="1">
    <citation type="journal article" date="2015" name="J. Microbiol.">
        <title>Sphingosinicella ginsenosidimutans sp. nov., with ginsenoside converting activity.</title>
        <authorList>
            <person name="Kim J.K."/>
            <person name="Kang M.S."/>
            <person name="Park S.C."/>
            <person name="Kim K.M."/>
            <person name="Choi K."/>
            <person name="Yoon M.H."/>
            <person name="Im W.T."/>
        </authorList>
    </citation>
    <scope>NUCLEOTIDE SEQUENCE [LARGE SCALE GENOMIC DNA]</scope>
    <source>
        <strain evidence="9 10">BS-11</strain>
    </source>
</reference>
<comment type="subcellular location">
    <subcellularLocation>
        <location evidence="1">Membrane</location>
    </subcellularLocation>
</comment>
<evidence type="ECO:0000256" key="2">
    <source>
        <dbReference type="ARBA" id="ARBA00008683"/>
    </source>
</evidence>
<dbReference type="SUPFAM" id="SSF52096">
    <property type="entry name" value="ClpP/crotonase"/>
    <property type="match status" value="2"/>
</dbReference>
<dbReference type="NCBIfam" id="TIGR00706">
    <property type="entry name" value="SppA_dom"/>
    <property type="match status" value="1"/>
</dbReference>
<feature type="domain" description="Peptidase S49" evidence="8">
    <location>
        <begin position="377"/>
        <end position="527"/>
    </location>
</feature>
<dbReference type="CDD" id="cd07018">
    <property type="entry name" value="S49_SppA_67K_type"/>
    <property type="match status" value="1"/>
</dbReference>
<evidence type="ECO:0000256" key="3">
    <source>
        <dbReference type="ARBA" id="ARBA00022670"/>
    </source>
</evidence>
<sequence>MSFAGRVWRLLVGIKDALVLILLLAFFAGLYGLLSASPYRNSAARGALLLDLDGPIVEQPAQASPLGALGGGGPGRQYRLAELVHALDAAAHDDRIKVVALDLDIFAGGGQAAITDVGAALDRVRRAGKPVIAYSTGYSDDGYQLAAHASEVWLDPMGAVVVTGPGGTGLYYAGLMQRLGVTANVYRVGAYKSAVEPFTRSDMSPEARAASQALADALWETWQQDVRQARPRAQIAAWTRNPEQFVAAAGGNSAEAARRAGLIDRIGDRIAFGQRVAQIAGSDRPQVPGDFRAVRYAAWVDDHPVSDSGGRIGILTIAGDIVDGRAGPGTAGAETIVANLQRGLRDNDLKALVVRVDSPGGSTFASERIRSALAAVRARGIPIVVSMGSVAASGGYWVSTASDAIYAEPSTITGSIGVFGIIPSFQGALQKLGVGADGVSTTPLSGQPDILRGPSPEASRMIQAGIDSTYRQFLTLVSGARRMPVARVNEIAQGRVWAGGAAHQLGLVDRFGTLQDAVADAARRARLDPASARTVYLERQPGWLDRSLAALASNDDDAQARDAFSRLAARPQLMLARAIGDARSVLNGPAIQARCLECPSAAPPPRLAPPGTLLTRLAGLLLGR</sequence>
<dbReference type="CDD" id="cd07023">
    <property type="entry name" value="S49_Sppa_N_C"/>
    <property type="match status" value="1"/>
</dbReference>
<comment type="caution">
    <text evidence="9">The sequence shown here is derived from an EMBL/GenBank/DDBJ whole genome shotgun (WGS) entry which is preliminary data.</text>
</comment>
<protein>
    <submittedName>
        <fullName evidence="9">Signal peptide peptidase SppA</fullName>
    </submittedName>
</protein>